<dbReference type="Proteomes" id="UP000293874">
    <property type="component" value="Unassembled WGS sequence"/>
</dbReference>
<sequence length="118" mass="13577">MNTIAYILYFLITYFITVHTGLSFYRNGRIYILNILEGNEALTSYINRLLLIGYYLLNLGYVALSVKEWDEIYTVTQLLSMLALKVGAIMLLLACIHFVNMAVILHIGHKQHQANHKL</sequence>
<keyword evidence="1" id="KW-0472">Membrane</keyword>
<dbReference type="RefSeq" id="WP_130541365.1">
    <property type="nucleotide sequence ID" value="NZ_CP042431.1"/>
</dbReference>
<accession>A0A4Q7MQK5</accession>
<name>A0A4Q7MQK5_9BACT</name>
<proteinExistence type="predicted"/>
<keyword evidence="3" id="KW-1185">Reference proteome</keyword>
<organism evidence="2 3">
    <name type="scientific">Pseudobacter ginsenosidimutans</name>
    <dbReference type="NCBI Taxonomy" id="661488"/>
    <lineage>
        <taxon>Bacteria</taxon>
        <taxon>Pseudomonadati</taxon>
        <taxon>Bacteroidota</taxon>
        <taxon>Chitinophagia</taxon>
        <taxon>Chitinophagales</taxon>
        <taxon>Chitinophagaceae</taxon>
        <taxon>Pseudobacter</taxon>
    </lineage>
</organism>
<gene>
    <name evidence="2" type="ORF">EV199_2712</name>
</gene>
<feature type="transmembrane region" description="Helical" evidence="1">
    <location>
        <begin position="45"/>
        <end position="66"/>
    </location>
</feature>
<evidence type="ECO:0000313" key="3">
    <source>
        <dbReference type="Proteomes" id="UP000293874"/>
    </source>
</evidence>
<keyword evidence="1" id="KW-1133">Transmembrane helix</keyword>
<keyword evidence="1" id="KW-0812">Transmembrane</keyword>
<feature type="transmembrane region" description="Helical" evidence="1">
    <location>
        <begin position="86"/>
        <end position="108"/>
    </location>
</feature>
<comment type="caution">
    <text evidence="2">The sequence shown here is derived from an EMBL/GenBank/DDBJ whole genome shotgun (WGS) entry which is preliminary data.</text>
</comment>
<protein>
    <submittedName>
        <fullName evidence="2">Uncharacterized protein</fullName>
    </submittedName>
</protein>
<dbReference type="OrthoDB" id="193443at2"/>
<feature type="transmembrane region" description="Helical" evidence="1">
    <location>
        <begin position="6"/>
        <end position="25"/>
    </location>
</feature>
<dbReference type="AlphaFoldDB" id="A0A4Q7MQK5"/>
<reference evidence="2 3" key="1">
    <citation type="submission" date="2019-02" db="EMBL/GenBank/DDBJ databases">
        <title>Genomic Encyclopedia of Type Strains, Phase IV (KMG-IV): sequencing the most valuable type-strain genomes for metagenomic binning, comparative biology and taxonomic classification.</title>
        <authorList>
            <person name="Goeker M."/>
        </authorList>
    </citation>
    <scope>NUCLEOTIDE SEQUENCE [LARGE SCALE GENOMIC DNA]</scope>
    <source>
        <strain evidence="2 3">DSM 18116</strain>
    </source>
</reference>
<evidence type="ECO:0000313" key="2">
    <source>
        <dbReference type="EMBL" id="RZS70817.1"/>
    </source>
</evidence>
<dbReference type="EMBL" id="SGXA01000002">
    <property type="protein sequence ID" value="RZS70817.1"/>
    <property type="molecule type" value="Genomic_DNA"/>
</dbReference>
<evidence type="ECO:0000256" key="1">
    <source>
        <dbReference type="SAM" id="Phobius"/>
    </source>
</evidence>